<accession>A0A147B9C7</accession>
<sequence>LAEASISRRQRTQRIFSILVVLARLHTARVTSELHVQRTRSGTTRLSQPLMNRDSTIRTALFSILNLGTANGRTEVPGVAGIVEAGLLVEVGVDINVAGVALKLAHFRLHVSFLRLLDLADFRCAIYQPAVREAVHVLRDGADARREIVGGIEVA</sequence>
<dbReference type="AlphaFoldDB" id="A0A147B9C7"/>
<reference evidence="1" key="1">
    <citation type="submission" date="2016-03" db="EMBL/GenBank/DDBJ databases">
        <title>Gut transcriptome analysis on engorged females of Ornithodoros mimon (Acari: Argasidae) and phylogenetic inferences of soft ticks.</title>
        <authorList>
            <person name="Landulfo G.A."/>
            <person name="Giovanni D."/>
            <person name="Carvalho E."/>
            <person name="Junqueira-de-Azevedo I."/>
            <person name="Patane J."/>
            <person name="Mendoca R."/>
            <person name="Barros-Battesti D."/>
        </authorList>
    </citation>
    <scope>NUCLEOTIDE SEQUENCE</scope>
    <source>
        <strain evidence="1">Females</strain>
        <tissue evidence="1">Gut</tissue>
    </source>
</reference>
<name>A0A147B9C7_9ACAR</name>
<organism evidence="1">
    <name type="scientific">Alectorobius mimon</name>
    <dbReference type="NCBI Taxonomy" id="360319"/>
    <lineage>
        <taxon>Eukaryota</taxon>
        <taxon>Metazoa</taxon>
        <taxon>Ecdysozoa</taxon>
        <taxon>Arthropoda</taxon>
        <taxon>Chelicerata</taxon>
        <taxon>Arachnida</taxon>
        <taxon>Acari</taxon>
        <taxon>Parasitiformes</taxon>
        <taxon>Ixodida</taxon>
        <taxon>Ixodoidea</taxon>
        <taxon>Argasidae</taxon>
        <taxon>Ornithodorinae</taxon>
        <taxon>Alectorobius</taxon>
    </lineage>
</organism>
<evidence type="ECO:0000313" key="1">
    <source>
        <dbReference type="EMBL" id="JAR87022.1"/>
    </source>
</evidence>
<protein>
    <submittedName>
        <fullName evidence="1">von willebrand factor</fullName>
    </submittedName>
</protein>
<dbReference type="EMBL" id="GEIB01001054">
    <property type="protein sequence ID" value="JAR87022.1"/>
    <property type="molecule type" value="Transcribed_RNA"/>
</dbReference>
<feature type="non-terminal residue" evidence="1">
    <location>
        <position position="1"/>
    </location>
</feature>
<proteinExistence type="predicted"/>
<feature type="non-terminal residue" evidence="1">
    <location>
        <position position="155"/>
    </location>
</feature>